<reference evidence="3 4" key="2">
    <citation type="journal article" date="2017" name="Proc. Natl. Acad. Sci. U.S.A.">
        <title>Insights into the red algae and eukaryotic evolution from the genome of Porphyra umbilicalis (Bangiophyceae, Rhodophyta).</title>
        <authorList>
            <person name="Brawley S.H."/>
            <person name="Blouin N.A."/>
            <person name="Ficko-Blean E."/>
            <person name="Wheeler G.L."/>
            <person name="Lohr M."/>
            <person name="Goodson H.V."/>
            <person name="Jenkins J.W."/>
            <person name="Blaby-Haas C.E."/>
            <person name="Helliwell K.E."/>
            <person name="Chan C.X."/>
            <person name="Marriage T.N."/>
            <person name="Bhattacharya D."/>
            <person name="Klein A.S."/>
            <person name="Badis Y."/>
            <person name="Brodie J."/>
            <person name="Cao Y."/>
            <person name="Collen J."/>
            <person name="Dittami S.M."/>
            <person name="Gachon C.M.M."/>
            <person name="Green B.R."/>
            <person name="Karpowicz S.J."/>
            <person name="Kim J.W."/>
            <person name="Kudahl U.J."/>
            <person name="Lin S."/>
            <person name="Michel G."/>
            <person name="Mittag M."/>
            <person name="Olson B.J.S.C."/>
            <person name="Pangilinan J.L."/>
            <person name="Peng Y."/>
            <person name="Qiu H."/>
            <person name="Shu S."/>
            <person name="Singer J.T."/>
            <person name="Smith A.G."/>
            <person name="Sprecher B.N."/>
            <person name="Wagner V."/>
            <person name="Wang W."/>
            <person name="Wang Z.Y."/>
            <person name="Yan J."/>
            <person name="Yarish C."/>
            <person name="Zauner-Riek S."/>
            <person name="Zhuang Y."/>
            <person name="Zou Y."/>
            <person name="Lindquist E.A."/>
            <person name="Grimwood J."/>
            <person name="Barry K.W."/>
            <person name="Rokhsar D.S."/>
            <person name="Schmutz J."/>
            <person name="Stiller J.W."/>
            <person name="Grossman A.R."/>
            <person name="Prochnik S.E."/>
        </authorList>
    </citation>
    <scope>NUCLEOTIDE SEQUENCE [LARGE SCALE GENOMIC DNA]</scope>
</reference>
<dbReference type="SUPFAM" id="SSF53271">
    <property type="entry name" value="PRTase-like"/>
    <property type="match status" value="1"/>
</dbReference>
<evidence type="ECO:0000313" key="3">
    <source>
        <dbReference type="EMBL" id="ASN78826.1"/>
    </source>
</evidence>
<dbReference type="Proteomes" id="UP000218209">
    <property type="component" value="Chloroplast Pltd"/>
</dbReference>
<evidence type="ECO:0000313" key="4">
    <source>
        <dbReference type="Proteomes" id="UP000218209"/>
    </source>
</evidence>
<dbReference type="Gene3D" id="3.40.50.2020">
    <property type="match status" value="1"/>
</dbReference>
<gene>
    <name evidence="2" type="primary">orf198</name>
</gene>
<dbReference type="OrthoDB" id="106623at2759"/>
<feature type="domain" description="Phosphoribosyltransferase" evidence="1">
    <location>
        <begin position="7"/>
        <end position="183"/>
    </location>
</feature>
<dbReference type="AlphaFoldDB" id="J7F8K1"/>
<keyword evidence="2" id="KW-0934">Plastid</keyword>
<evidence type="ECO:0000313" key="2">
    <source>
        <dbReference type="EMBL" id="AFC40022.1"/>
    </source>
</evidence>
<protein>
    <recommendedName>
        <fullName evidence="1">Phosphoribosyltransferase domain-containing protein</fullName>
    </recommendedName>
</protein>
<accession>J7F8K1</accession>
<proteinExistence type="predicted"/>
<dbReference type="RefSeq" id="YP_009413365.1">
    <property type="nucleotide sequence ID" value="NC_035573.1"/>
</dbReference>
<geneLocation type="plastid" evidence="2"/>
<keyword evidence="4" id="KW-1185">Reference proteome</keyword>
<keyword evidence="3" id="KW-0150">Chloroplast</keyword>
<sequence length="198" mass="22204">MQIQINVASHPLIQHWSGILENNNNPGTILRTACSELGKWITYEIMREWLVTETVSVKDSKAINLISNRYKYIIVIVMPYGFILAEGARALLPTANIALVNYNNSIDNISDKLDSFTKILILDLFLDEIIMTSVLKELINKGVILNNVKIACLECGSSQLNQLGQKWSALEIYTTKVNGLLDSSEAAKEQILKDKFFA</sequence>
<dbReference type="GeneID" id="33873651"/>
<name>J7F8K1_PORUM</name>
<organism evidence="2">
    <name type="scientific">Porphyra umbilicalis</name>
    <name type="common">Purple laver</name>
    <name type="synonym">Red alga</name>
    <dbReference type="NCBI Taxonomy" id="2786"/>
    <lineage>
        <taxon>Eukaryota</taxon>
        <taxon>Rhodophyta</taxon>
        <taxon>Bangiophyceae</taxon>
        <taxon>Bangiales</taxon>
        <taxon>Bangiaceae</taxon>
        <taxon>Porphyra</taxon>
    </lineage>
</organism>
<dbReference type="Pfam" id="PF14681">
    <property type="entry name" value="UPRTase"/>
    <property type="match status" value="1"/>
</dbReference>
<dbReference type="InterPro" id="IPR000836">
    <property type="entry name" value="PRTase_dom"/>
</dbReference>
<evidence type="ECO:0000259" key="1">
    <source>
        <dbReference type="Pfam" id="PF14681"/>
    </source>
</evidence>
<dbReference type="EMBL" id="JQ408795">
    <property type="protein sequence ID" value="AFC40022.1"/>
    <property type="molecule type" value="Genomic_DNA"/>
</dbReference>
<dbReference type="EMBL" id="MF385003">
    <property type="protein sequence ID" value="ASN78826.1"/>
    <property type="molecule type" value="Genomic_DNA"/>
</dbReference>
<reference evidence="2" key="1">
    <citation type="journal article" date="2012" name="Mol. Phylogenet. Evol.">
        <title>Relative rates of evolution among the three genetic compartments of the red alga Porphyra differ from those of green plants and do not correlate with genome architecture.</title>
        <authorList>
            <person name="Smith D.R."/>
            <person name="Hua J."/>
            <person name="Lee R.W."/>
            <person name="Keeling P.J."/>
        </authorList>
    </citation>
    <scope>NUCLEOTIDE SEQUENCE</scope>
</reference>
<dbReference type="InterPro" id="IPR029057">
    <property type="entry name" value="PRTase-like"/>
</dbReference>